<sequence>MESEPRQSILSAVQTSMEAGEDRWLVGETGANIIGVTHAMHLPVPPIYAGDFGVPGLLMEDCCISVDAPPSTRTDLLKAAEADLVQSGTRMVLGTSVVGGDWAEDYAQQGYEPVTLYFSRAGLRDATSSSDVRQADASDVADIVSASAVNRQILQHLNPRFWRPHPEADDRFGRWMQHSLTLSDRDMFVSLGDGEFRGYAISQPATRLHFPSPHDISSTGVIDDYFHQTIANPEGPSPRWADGHALLEAAEMARQKRGNSAVLVVCPAAWRTKIALLEEAGYRKAITWFVKIFT</sequence>
<dbReference type="RefSeq" id="WP_161796828.1">
    <property type="nucleotide sequence ID" value="NZ_LAJG01000001.1"/>
</dbReference>
<evidence type="ECO:0008006" key="3">
    <source>
        <dbReference type="Google" id="ProtNLM"/>
    </source>
</evidence>
<dbReference type="STRING" id="361041.VW35_00455"/>
<organism evidence="1 2">
    <name type="scientific">Devosia soli</name>
    <dbReference type="NCBI Taxonomy" id="361041"/>
    <lineage>
        <taxon>Bacteria</taxon>
        <taxon>Pseudomonadati</taxon>
        <taxon>Pseudomonadota</taxon>
        <taxon>Alphaproteobacteria</taxon>
        <taxon>Hyphomicrobiales</taxon>
        <taxon>Devosiaceae</taxon>
        <taxon>Devosia</taxon>
    </lineage>
</organism>
<name>A0A0F5LJM1_9HYPH</name>
<proteinExistence type="predicted"/>
<dbReference type="PATRIC" id="fig|361041.3.peg.96"/>
<dbReference type="EMBL" id="LAJG01000001">
    <property type="protein sequence ID" value="KKB82586.1"/>
    <property type="molecule type" value="Genomic_DNA"/>
</dbReference>
<evidence type="ECO:0000313" key="1">
    <source>
        <dbReference type="EMBL" id="KKB82586.1"/>
    </source>
</evidence>
<evidence type="ECO:0000313" key="2">
    <source>
        <dbReference type="Proteomes" id="UP000033514"/>
    </source>
</evidence>
<keyword evidence="2" id="KW-1185">Reference proteome</keyword>
<dbReference type="Gene3D" id="3.40.630.30">
    <property type="match status" value="1"/>
</dbReference>
<gene>
    <name evidence="1" type="ORF">VW35_00455</name>
</gene>
<dbReference type="Proteomes" id="UP000033514">
    <property type="component" value="Unassembled WGS sequence"/>
</dbReference>
<dbReference type="AlphaFoldDB" id="A0A0F5LJM1"/>
<reference evidence="1 2" key="1">
    <citation type="submission" date="2015-03" db="EMBL/GenBank/DDBJ databases">
        <authorList>
            <person name="Hassan Y.I."/>
            <person name="Lepp D."/>
            <person name="Zhou T."/>
        </authorList>
    </citation>
    <scope>NUCLEOTIDE SEQUENCE [LARGE SCALE GENOMIC DNA]</scope>
    <source>
        <strain evidence="1 2">GH2-10</strain>
    </source>
</reference>
<comment type="caution">
    <text evidence="1">The sequence shown here is derived from an EMBL/GenBank/DDBJ whole genome shotgun (WGS) entry which is preliminary data.</text>
</comment>
<accession>A0A0F5LJM1</accession>
<protein>
    <recommendedName>
        <fullName evidence="3">N-acetyltransferase domain-containing protein</fullName>
    </recommendedName>
</protein>